<dbReference type="PRINTS" id="PR00385">
    <property type="entry name" value="P450"/>
</dbReference>
<dbReference type="CDD" id="cd07628">
    <property type="entry name" value="BAR_Atg24p"/>
    <property type="match status" value="1"/>
</dbReference>
<dbReference type="PROSITE" id="PS50195">
    <property type="entry name" value="PX"/>
    <property type="match status" value="1"/>
</dbReference>
<dbReference type="GO" id="GO:0035091">
    <property type="term" value="F:phosphatidylinositol binding"/>
    <property type="evidence" value="ECO:0007669"/>
    <property type="project" value="InterPro"/>
</dbReference>
<proteinExistence type="inferred from homology"/>
<evidence type="ECO:0000259" key="19">
    <source>
        <dbReference type="PROSITE" id="PS51021"/>
    </source>
</evidence>
<keyword evidence="5" id="KW-0963">Cytoplasm</keyword>
<dbReference type="GO" id="GO:0010008">
    <property type="term" value="C:endosome membrane"/>
    <property type="evidence" value="ECO:0007669"/>
    <property type="project" value="UniProtKB-SubCell"/>
</dbReference>
<dbReference type="InterPro" id="IPR002401">
    <property type="entry name" value="Cyt_P450_E_grp-I"/>
</dbReference>
<feature type="region of interest" description="Disordered" evidence="17">
    <location>
        <begin position="558"/>
        <end position="578"/>
    </location>
</feature>
<dbReference type="GO" id="GO:0016705">
    <property type="term" value="F:oxidoreductase activity, acting on paired donors, with incorporation or reduction of molecular oxygen"/>
    <property type="evidence" value="ECO:0007669"/>
    <property type="project" value="InterPro"/>
</dbReference>
<evidence type="ECO:0000256" key="1">
    <source>
        <dbReference type="ARBA" id="ARBA00004481"/>
    </source>
</evidence>
<keyword evidence="15" id="KW-0349">Heme</keyword>
<dbReference type="SUPFAM" id="SSF103657">
    <property type="entry name" value="BAR/IMD domain-like"/>
    <property type="match status" value="1"/>
</dbReference>
<dbReference type="SUPFAM" id="SSF48264">
    <property type="entry name" value="Cytochrome P450"/>
    <property type="match status" value="1"/>
</dbReference>
<dbReference type="CDD" id="cd11051">
    <property type="entry name" value="CYP59-like"/>
    <property type="match status" value="1"/>
</dbReference>
<dbReference type="Pfam" id="PF00067">
    <property type="entry name" value="p450"/>
    <property type="match status" value="1"/>
</dbReference>
<dbReference type="InterPro" id="IPR004148">
    <property type="entry name" value="BAR_dom"/>
</dbReference>
<dbReference type="GO" id="GO:0015031">
    <property type="term" value="P:protein transport"/>
    <property type="evidence" value="ECO:0007669"/>
    <property type="project" value="UniProtKB-KW"/>
</dbReference>
<dbReference type="GO" id="GO:0032456">
    <property type="term" value="P:endocytic recycling"/>
    <property type="evidence" value="ECO:0007669"/>
    <property type="project" value="TreeGrafter"/>
</dbReference>
<keyword evidence="8" id="KW-0653">Protein transport</keyword>
<keyword evidence="7" id="KW-0967">Endosome</keyword>
<dbReference type="PROSITE" id="PS00086">
    <property type="entry name" value="CYTOCHROME_P450"/>
    <property type="match status" value="1"/>
</dbReference>
<evidence type="ECO:0000256" key="2">
    <source>
        <dbReference type="ARBA" id="ARBA00004496"/>
    </source>
</evidence>
<dbReference type="PROSITE" id="PS51021">
    <property type="entry name" value="BAR"/>
    <property type="match status" value="1"/>
</dbReference>
<dbReference type="InterPro" id="IPR036396">
    <property type="entry name" value="Cyt_P450_sf"/>
</dbReference>
<dbReference type="PANTHER" id="PTHR45949:SF2">
    <property type="entry name" value="SORTING NEXIN-4"/>
    <property type="match status" value="1"/>
</dbReference>
<keyword evidence="12" id="KW-0472">Membrane</keyword>
<evidence type="ECO:0000256" key="16">
    <source>
        <dbReference type="SAM" id="Coils"/>
    </source>
</evidence>
<keyword evidence="9 15" id="KW-0408">Iron</keyword>
<gene>
    <name evidence="20" type="ORF">D6C91_04416</name>
</gene>
<dbReference type="PRINTS" id="PR00463">
    <property type="entry name" value="EP450I"/>
</dbReference>
<dbReference type="EMBL" id="QZBM01000163">
    <property type="protein sequence ID" value="THZ21337.1"/>
    <property type="molecule type" value="Genomic_DNA"/>
</dbReference>
<dbReference type="GO" id="GO:0005506">
    <property type="term" value="F:iron ion binding"/>
    <property type="evidence" value="ECO:0007669"/>
    <property type="project" value="InterPro"/>
</dbReference>
<protein>
    <recommendedName>
        <fullName evidence="13">Sorting nexin-4</fullName>
    </recommendedName>
    <alternativeName>
        <fullName evidence="14">Autophagy-related protein 24</fullName>
    </alternativeName>
</protein>
<dbReference type="GO" id="GO:0000407">
    <property type="term" value="C:phagophore assembly site"/>
    <property type="evidence" value="ECO:0007669"/>
    <property type="project" value="TreeGrafter"/>
</dbReference>
<dbReference type="InterPro" id="IPR001128">
    <property type="entry name" value="Cyt_P450"/>
</dbReference>
<keyword evidence="11" id="KW-0446">Lipid-binding</keyword>
<comment type="cofactor">
    <cofactor evidence="15">
        <name>heme</name>
        <dbReference type="ChEBI" id="CHEBI:30413"/>
    </cofactor>
</comment>
<dbReference type="PANTHER" id="PTHR45949">
    <property type="entry name" value="SORTING NEXIN-4"/>
    <property type="match status" value="1"/>
</dbReference>
<keyword evidence="6 15" id="KW-0479">Metal-binding</keyword>
<dbReference type="Gene3D" id="1.10.630.10">
    <property type="entry name" value="Cytochrome P450"/>
    <property type="match status" value="1"/>
</dbReference>
<feature type="domain" description="PX" evidence="18">
    <location>
        <begin position="613"/>
        <end position="735"/>
    </location>
</feature>
<accession>A0A4S9TBU6</accession>
<evidence type="ECO:0000256" key="11">
    <source>
        <dbReference type="ARBA" id="ARBA00023121"/>
    </source>
</evidence>
<name>A0A4S9TBU6_AURPU</name>
<dbReference type="SMART" id="SM00312">
    <property type="entry name" value="PX"/>
    <property type="match status" value="1"/>
</dbReference>
<dbReference type="Pfam" id="PF00787">
    <property type="entry name" value="PX"/>
    <property type="match status" value="1"/>
</dbReference>
<evidence type="ECO:0000256" key="8">
    <source>
        <dbReference type="ARBA" id="ARBA00022927"/>
    </source>
</evidence>
<dbReference type="GO" id="GO:0061709">
    <property type="term" value="P:reticulophagy"/>
    <property type="evidence" value="ECO:0007669"/>
    <property type="project" value="TreeGrafter"/>
</dbReference>
<keyword evidence="10" id="KW-0072">Autophagy</keyword>
<dbReference type="GO" id="GO:0005769">
    <property type="term" value="C:early endosome"/>
    <property type="evidence" value="ECO:0007669"/>
    <property type="project" value="TreeGrafter"/>
</dbReference>
<dbReference type="InterPro" id="IPR017972">
    <property type="entry name" value="Cyt_P450_CS"/>
</dbReference>
<evidence type="ECO:0000256" key="12">
    <source>
        <dbReference type="ARBA" id="ARBA00023136"/>
    </source>
</evidence>
<dbReference type="InterPro" id="IPR001683">
    <property type="entry name" value="PX_dom"/>
</dbReference>
<feature type="domain" description="BAR" evidence="19">
    <location>
        <begin position="762"/>
        <end position="1016"/>
    </location>
</feature>
<reference evidence="20 21" key="1">
    <citation type="submission" date="2018-10" db="EMBL/GenBank/DDBJ databases">
        <title>Fifty Aureobasidium pullulans genomes reveal a recombining polyextremotolerant generalist.</title>
        <authorList>
            <person name="Gostincar C."/>
            <person name="Turk M."/>
            <person name="Zajc J."/>
            <person name="Gunde-Cimerman N."/>
        </authorList>
    </citation>
    <scope>NUCLEOTIDE SEQUENCE [LARGE SCALE GENOMIC DNA]</scope>
    <source>
        <strain evidence="20 21">EXF-3863</strain>
    </source>
</reference>
<dbReference type="GO" id="GO:0004497">
    <property type="term" value="F:monooxygenase activity"/>
    <property type="evidence" value="ECO:0007669"/>
    <property type="project" value="InterPro"/>
</dbReference>
<evidence type="ECO:0000259" key="18">
    <source>
        <dbReference type="PROSITE" id="PS50195"/>
    </source>
</evidence>
<dbReference type="Gene3D" id="1.20.1270.60">
    <property type="entry name" value="Arfaptin homology (AH) domain/BAR domain"/>
    <property type="match status" value="1"/>
</dbReference>
<keyword evidence="4" id="KW-0813">Transport</keyword>
<evidence type="ECO:0000313" key="20">
    <source>
        <dbReference type="EMBL" id="THZ21337.1"/>
    </source>
</evidence>
<evidence type="ECO:0000256" key="13">
    <source>
        <dbReference type="ARBA" id="ARBA00040748"/>
    </source>
</evidence>
<feature type="binding site" description="axial binding residue" evidence="15">
    <location>
        <position position="435"/>
    </location>
    <ligand>
        <name>heme</name>
        <dbReference type="ChEBI" id="CHEBI:30413"/>
    </ligand>
    <ligandPart>
        <name>Fe</name>
        <dbReference type="ChEBI" id="CHEBI:18248"/>
    </ligandPart>
</feature>
<evidence type="ECO:0000256" key="14">
    <source>
        <dbReference type="ARBA" id="ARBA00041273"/>
    </source>
</evidence>
<dbReference type="InterPro" id="IPR027267">
    <property type="entry name" value="AH/BAR_dom_sf"/>
</dbReference>
<dbReference type="CDD" id="cd06863">
    <property type="entry name" value="PX_Atg24p"/>
    <property type="match status" value="1"/>
</dbReference>
<dbReference type="GO" id="GO:0034727">
    <property type="term" value="P:piecemeal microautophagy of the nucleus"/>
    <property type="evidence" value="ECO:0007669"/>
    <property type="project" value="TreeGrafter"/>
</dbReference>
<dbReference type="Proteomes" id="UP000308005">
    <property type="component" value="Unassembled WGS sequence"/>
</dbReference>
<dbReference type="SUPFAM" id="SSF64268">
    <property type="entry name" value="PX domain"/>
    <property type="match status" value="1"/>
</dbReference>
<evidence type="ECO:0000256" key="5">
    <source>
        <dbReference type="ARBA" id="ARBA00022490"/>
    </source>
</evidence>
<comment type="subcellular location">
    <subcellularLocation>
        <location evidence="2">Cytoplasm</location>
    </subcellularLocation>
    <subcellularLocation>
        <location evidence="1">Endosome membrane</location>
        <topology evidence="1">Peripheral membrane protein</topology>
    </subcellularLocation>
</comment>
<evidence type="ECO:0000256" key="6">
    <source>
        <dbReference type="ARBA" id="ARBA00022723"/>
    </source>
</evidence>
<dbReference type="GO" id="GO:0020037">
    <property type="term" value="F:heme binding"/>
    <property type="evidence" value="ECO:0007669"/>
    <property type="project" value="InterPro"/>
</dbReference>
<sequence length="1017" mass="115920">MLTFEQPGPPHHPIFGHMKIMAEATRASPRGAAGQNVLLMVKHLYDLPDLFYLDLWPLFESICITTHPSMSSQFVVRRSMPKHPLIGEFMQTISRGDDIVSADGPLWKTWRSAFNPGFSVSHIMTMMPGIVDDVATFTRILHEKAVTNELFRMEHLATRLTVDVIGRVVLDDHFNSQLEEHPLVTAFESQVRWMKIIPLFTKPAQIFNIFRPFVHWWNLRQMDTYVGRVLEERFASRNLRSKKTKHVIDLALETYLKENNVNDTSKLDPRFKDAAIRNIKTFIFAGHDTSSSTICYAHYQLSQNPEALARLRQECEEIFGPDVTKTGDMIKEDPYLLNKMKYGDAVVRETLRLHSPASAIRSGSKDFFIMDPDTGESYPTDGFMLHAHSPGHLLNPKVWQEPMSFRPERWLTDQAPPIGADRDAFVAFSKGIRNCIGQELALLEVRMVLAMTVRQFDFHEAFDEVEKLREDGSGYPSDLSGVQEQFGEKAYQIQLGTAKPREEIISVETLARRSGNRTSPLAQYMLRDFSVAVYIIVPISLLESRVDCVVVFEHKSTGGTPDAGSCHQRPRPSQTSLSPKATIEDHLCIGRQDTQQWTDDANVDLAGPGLHGKLECRVTDPQKENEGTQNPFISYLVTTETDFKSFVNHHSQLRRRFTDFVFLQKHLTREYPQCAVPPLPDKHKMEYVRGDRFGPDFTSRRAHALNRFLNRLTLHPVLRRAALLAQFLESDSWNSTMRSRAARGMSAGEAAAPSVLETWTDSFLNAFAKAHKTDRRFVDVRERSDKLDEDLSTVSKSVSRLARRESDLEGDYADLATQFQKLAQLEPGVQNELTSFGSSIQSNSQAWKDLREYTDQDYLGSLRDMEAYIASVKALLKTREQKQLDFEGLSEYLTKAASERDHLASGPSMGASGFIRAKIEDVRGVDHETARKERVRKLELQIERLQNEVEAAKKTSEAFDIEVVKEVDDFERIKATEFRETLGGLADANCEYFRSTIDTWQKFIDQMEREQRESATS</sequence>
<dbReference type="GO" id="GO:0000422">
    <property type="term" value="P:autophagy of mitochondrion"/>
    <property type="evidence" value="ECO:0007669"/>
    <property type="project" value="TreeGrafter"/>
</dbReference>
<organism evidence="20 21">
    <name type="scientific">Aureobasidium pullulans</name>
    <name type="common">Black yeast</name>
    <name type="synonym">Pullularia pullulans</name>
    <dbReference type="NCBI Taxonomy" id="5580"/>
    <lineage>
        <taxon>Eukaryota</taxon>
        <taxon>Fungi</taxon>
        <taxon>Dikarya</taxon>
        <taxon>Ascomycota</taxon>
        <taxon>Pezizomycotina</taxon>
        <taxon>Dothideomycetes</taxon>
        <taxon>Dothideomycetidae</taxon>
        <taxon>Dothideales</taxon>
        <taxon>Saccotheciaceae</taxon>
        <taxon>Aureobasidium</taxon>
    </lineage>
</organism>
<comment type="caution">
    <text evidence="20">The sequence shown here is derived from an EMBL/GenBank/DDBJ whole genome shotgun (WGS) entry which is preliminary data.</text>
</comment>
<evidence type="ECO:0000256" key="4">
    <source>
        <dbReference type="ARBA" id="ARBA00022448"/>
    </source>
</evidence>
<evidence type="ECO:0000256" key="3">
    <source>
        <dbReference type="ARBA" id="ARBA00010883"/>
    </source>
</evidence>
<evidence type="ECO:0000256" key="7">
    <source>
        <dbReference type="ARBA" id="ARBA00022753"/>
    </source>
</evidence>
<dbReference type="Gene3D" id="3.30.1520.10">
    <property type="entry name" value="Phox-like domain"/>
    <property type="match status" value="1"/>
</dbReference>
<evidence type="ECO:0000313" key="21">
    <source>
        <dbReference type="Proteomes" id="UP000308005"/>
    </source>
</evidence>
<dbReference type="FunFam" id="1.20.1270.60:FF:000042">
    <property type="entry name" value="Vacuolar targeting protein Atg24"/>
    <property type="match status" value="1"/>
</dbReference>
<evidence type="ECO:0000256" key="9">
    <source>
        <dbReference type="ARBA" id="ARBA00023004"/>
    </source>
</evidence>
<evidence type="ECO:0000256" key="17">
    <source>
        <dbReference type="SAM" id="MobiDB-lite"/>
    </source>
</evidence>
<dbReference type="AlphaFoldDB" id="A0A4S9TBU6"/>
<evidence type="ECO:0000256" key="10">
    <source>
        <dbReference type="ARBA" id="ARBA00023006"/>
    </source>
</evidence>
<dbReference type="InterPro" id="IPR036871">
    <property type="entry name" value="PX_dom_sf"/>
</dbReference>
<feature type="coiled-coil region" evidence="16">
    <location>
        <begin position="928"/>
        <end position="962"/>
    </location>
</feature>
<evidence type="ECO:0000256" key="15">
    <source>
        <dbReference type="PIRSR" id="PIRSR602401-1"/>
    </source>
</evidence>
<comment type="similarity">
    <text evidence="3">Belongs to the sorting nexin family.</text>
</comment>
<keyword evidence="16" id="KW-0175">Coiled coil</keyword>